<keyword evidence="8" id="KW-1185">Reference proteome</keyword>
<evidence type="ECO:0000256" key="4">
    <source>
        <dbReference type="ARBA" id="ARBA00022840"/>
    </source>
</evidence>
<dbReference type="AlphaFoldDB" id="Q9HKK3"/>
<dbReference type="PANTHER" id="PTHR43472">
    <property type="entry name" value="PHOSPHORIBOSYLAMINE--GLYCINE LIGASE"/>
    <property type="match status" value="1"/>
</dbReference>
<dbReference type="SMR" id="Q9HKK3"/>
<keyword evidence="2 7" id="KW-0436">Ligase</keyword>
<dbReference type="Pfam" id="PF02844">
    <property type="entry name" value="GARS_N"/>
    <property type="match status" value="1"/>
</dbReference>
<dbReference type="InParanoid" id="Q9HKK3"/>
<proteinExistence type="predicted"/>
<dbReference type="EMBL" id="AL445064">
    <property type="protein sequence ID" value="CAC11734.1"/>
    <property type="molecule type" value="Genomic_DNA"/>
</dbReference>
<evidence type="ECO:0000313" key="7">
    <source>
        <dbReference type="EMBL" id="CAC11734.1"/>
    </source>
</evidence>
<gene>
    <name evidence="7" type="ordered locus">Ta0595</name>
</gene>
<dbReference type="GO" id="GO:0004637">
    <property type="term" value="F:phosphoribosylamine-glycine ligase activity"/>
    <property type="evidence" value="ECO:0007669"/>
    <property type="project" value="InterPro"/>
</dbReference>
<dbReference type="Proteomes" id="UP000001024">
    <property type="component" value="Chromosome"/>
</dbReference>
<dbReference type="Pfam" id="PF01071">
    <property type="entry name" value="GARS_A"/>
    <property type="match status" value="1"/>
</dbReference>
<dbReference type="InterPro" id="IPR020562">
    <property type="entry name" value="PRibGlycinamide_synth_N"/>
</dbReference>
<dbReference type="EnsemblBacteria" id="CAC11734">
    <property type="protein sequence ID" value="CAC11734"/>
    <property type="gene ID" value="CAC11734"/>
</dbReference>
<reference evidence="7 8" key="1">
    <citation type="journal article" date="2000" name="Nature">
        <title>The genome sequence of the thermoacidophilic scavenger Thermoplasma acidophilum.</title>
        <authorList>
            <person name="Ruepp A."/>
            <person name="Graml W."/>
            <person name="Santos-Martinez M.L."/>
            <person name="Koretke K.K."/>
            <person name="Volker C."/>
            <person name="Mewes H.W."/>
            <person name="Frishman D."/>
            <person name="Stocker S."/>
            <person name="Lupas A.N."/>
            <person name="Baumeister W."/>
        </authorList>
    </citation>
    <scope>NUCLEOTIDE SEQUENCE [LARGE SCALE GENOMIC DNA]</scope>
    <source>
        <strain evidence="8">ATCC 25905 / DSM 1728 / JCM 9062 / NBRC 15155 / AMRC-C165</strain>
    </source>
</reference>
<dbReference type="RefSeq" id="WP_241761885.1">
    <property type="nucleotide sequence ID" value="NC_002578.1"/>
</dbReference>
<dbReference type="GO" id="GO:0005524">
    <property type="term" value="F:ATP binding"/>
    <property type="evidence" value="ECO:0007669"/>
    <property type="project" value="UniProtKB-UniRule"/>
</dbReference>
<dbReference type="SUPFAM" id="SSF56059">
    <property type="entry name" value="Glutathione synthetase ATP-binding domain-like"/>
    <property type="match status" value="1"/>
</dbReference>
<dbReference type="STRING" id="273075.gene:9571814"/>
<dbReference type="InterPro" id="IPR011761">
    <property type="entry name" value="ATP-grasp"/>
</dbReference>
<dbReference type="InterPro" id="IPR020561">
    <property type="entry name" value="PRibGlycinamid_synth_ATP-grasp"/>
</dbReference>
<dbReference type="SMART" id="SM01209">
    <property type="entry name" value="GARS_A"/>
    <property type="match status" value="1"/>
</dbReference>
<dbReference type="SUPFAM" id="SSF52440">
    <property type="entry name" value="PreATP-grasp domain"/>
    <property type="match status" value="1"/>
</dbReference>
<comment type="cofactor">
    <cofactor evidence="1">
        <name>Mn(2+)</name>
        <dbReference type="ChEBI" id="CHEBI:29035"/>
    </cofactor>
</comment>
<dbReference type="PANTHER" id="PTHR43472:SF1">
    <property type="entry name" value="PHOSPHORIBOSYLAMINE--GLYCINE LIGASE, CHLOROPLASTIC"/>
    <property type="match status" value="1"/>
</dbReference>
<keyword evidence="4 5" id="KW-0067">ATP-binding</keyword>
<dbReference type="KEGG" id="tac:Ta0595"/>
<evidence type="ECO:0000256" key="1">
    <source>
        <dbReference type="ARBA" id="ARBA00001936"/>
    </source>
</evidence>
<evidence type="ECO:0000313" key="8">
    <source>
        <dbReference type="Proteomes" id="UP000001024"/>
    </source>
</evidence>
<evidence type="ECO:0000256" key="3">
    <source>
        <dbReference type="ARBA" id="ARBA00022741"/>
    </source>
</evidence>
<dbReference type="Gene3D" id="3.40.50.20">
    <property type="match status" value="1"/>
</dbReference>
<sequence length="219" mass="24196">MTEKVMIVGSGGREDAIAMAIKRSGAILFSAIGHENPSIKSLSSKYLVVNELDYRKIEDFAADNLVDMVFIGPDPVLDTPLVNNLLRRGIPVASPTMEAARIETSKMFMRELMKRHNIPGNVNFRECFSEEDLESALRDLGPEVAVKPIGLTGGKGVKVVGEQLETVEDARRYAIEILRRDGVVLIEEKMVGEEFSLQAFVDGKIRLVYADRSGLQESV</sequence>
<keyword evidence="3 5" id="KW-0547">Nucleotide-binding</keyword>
<dbReference type="GO" id="GO:0009113">
    <property type="term" value="P:purine nucleobase biosynthetic process"/>
    <property type="evidence" value="ECO:0007669"/>
    <property type="project" value="InterPro"/>
</dbReference>
<dbReference type="PROSITE" id="PS50975">
    <property type="entry name" value="ATP_GRASP"/>
    <property type="match status" value="1"/>
</dbReference>
<dbReference type="InterPro" id="IPR000115">
    <property type="entry name" value="PRibGlycinamide_synth"/>
</dbReference>
<dbReference type="HOGENOM" id="CLU_1411439_0_0_2"/>
<evidence type="ECO:0000259" key="6">
    <source>
        <dbReference type="PROSITE" id="PS50975"/>
    </source>
</evidence>
<dbReference type="InterPro" id="IPR016185">
    <property type="entry name" value="PreATP-grasp_dom_sf"/>
</dbReference>
<dbReference type="Gene3D" id="3.30.470.20">
    <property type="entry name" value="ATP-grasp fold, B domain"/>
    <property type="match status" value="1"/>
</dbReference>
<organism evidence="7 8">
    <name type="scientific">Thermoplasma acidophilum (strain ATCC 25905 / DSM 1728 / JCM 9062 / NBRC 15155 / AMRC-C165)</name>
    <dbReference type="NCBI Taxonomy" id="273075"/>
    <lineage>
        <taxon>Archaea</taxon>
        <taxon>Methanobacteriati</taxon>
        <taxon>Thermoplasmatota</taxon>
        <taxon>Thermoplasmata</taxon>
        <taxon>Thermoplasmatales</taxon>
        <taxon>Thermoplasmataceae</taxon>
        <taxon>Thermoplasma</taxon>
    </lineage>
</organism>
<dbReference type="GO" id="GO:0046872">
    <property type="term" value="F:metal ion binding"/>
    <property type="evidence" value="ECO:0007669"/>
    <property type="project" value="InterPro"/>
</dbReference>
<accession>Q9HKK3</accession>
<protein>
    <submittedName>
        <fullName evidence="7">Phosphoribosylamide-glycine ligase related protein</fullName>
    </submittedName>
</protein>
<evidence type="ECO:0000256" key="5">
    <source>
        <dbReference type="PROSITE-ProRule" id="PRU00409"/>
    </source>
</evidence>
<evidence type="ECO:0000256" key="2">
    <source>
        <dbReference type="ARBA" id="ARBA00022598"/>
    </source>
</evidence>
<name>Q9HKK3_THEAC</name>
<feature type="domain" description="ATP-grasp" evidence="6">
    <location>
        <begin position="110"/>
        <end position="203"/>
    </location>
</feature>